<dbReference type="GO" id="GO:0016740">
    <property type="term" value="F:transferase activity"/>
    <property type="evidence" value="ECO:0007669"/>
    <property type="project" value="UniProtKB-KW"/>
</dbReference>
<accession>A0A1J5SVG9</accession>
<reference evidence="2" key="1">
    <citation type="submission" date="2016-10" db="EMBL/GenBank/DDBJ databases">
        <title>Sequence of Gallionella enrichment culture.</title>
        <authorList>
            <person name="Poehlein A."/>
            <person name="Muehling M."/>
            <person name="Daniel R."/>
        </authorList>
    </citation>
    <scope>NUCLEOTIDE SEQUENCE</scope>
</reference>
<organism evidence="2">
    <name type="scientific">mine drainage metagenome</name>
    <dbReference type="NCBI Taxonomy" id="410659"/>
    <lineage>
        <taxon>unclassified sequences</taxon>
        <taxon>metagenomes</taxon>
        <taxon>ecological metagenomes</taxon>
    </lineage>
</organism>
<dbReference type="InterPro" id="IPR002575">
    <property type="entry name" value="Aminoglycoside_PTrfase"/>
</dbReference>
<protein>
    <submittedName>
        <fullName evidence="2">Phosphotransferase enzyme family protein</fullName>
    </submittedName>
</protein>
<dbReference type="AlphaFoldDB" id="A0A1J5SVG9"/>
<evidence type="ECO:0000313" key="2">
    <source>
        <dbReference type="EMBL" id="OIR08021.1"/>
    </source>
</evidence>
<keyword evidence="2" id="KW-0808">Transferase</keyword>
<gene>
    <name evidence="2" type="ORF">GALL_98840</name>
</gene>
<dbReference type="InterPro" id="IPR011009">
    <property type="entry name" value="Kinase-like_dom_sf"/>
</dbReference>
<dbReference type="Gene3D" id="3.30.200.20">
    <property type="entry name" value="Phosphorylase Kinase, domain 1"/>
    <property type="match status" value="1"/>
</dbReference>
<evidence type="ECO:0000259" key="1">
    <source>
        <dbReference type="Pfam" id="PF01636"/>
    </source>
</evidence>
<name>A0A1J5SVG9_9ZZZZ</name>
<comment type="caution">
    <text evidence="2">The sequence shown here is derived from an EMBL/GenBank/DDBJ whole genome shotgun (WGS) entry which is preliminary data.</text>
</comment>
<dbReference type="Gene3D" id="3.90.1200.10">
    <property type="match status" value="1"/>
</dbReference>
<feature type="domain" description="Aminoglycoside phosphotransferase" evidence="1">
    <location>
        <begin position="24"/>
        <end position="252"/>
    </location>
</feature>
<dbReference type="SUPFAM" id="SSF56112">
    <property type="entry name" value="Protein kinase-like (PK-like)"/>
    <property type="match status" value="1"/>
</dbReference>
<proteinExistence type="predicted"/>
<sequence length="330" mass="37063">MSERAQRIAEFLARHGWGQARRGPLAGDASFRRYERLSDGGRSVVLMDAPPPQEDVRPFMRIAGHLLDMGYSAPKILAADETAGLLLLEDLGDATFSRLLAHGEDEEDLYWLAVDMLIDLHGQGDAAIPSGLAPYDDERLMAEVLLLADWYLPAVLGQPLPEARRQQYMALWRDLFPTAHEVPETLVLRDFHVDNLMRLDRPGIAACGLLDFQDAVAGPITYDLMSLLEDARRDIDPALIAGLKRRYLDAFPDLNPARFEASWTVLAAQRHAKVIGIFTRLYKRDGKPGYLVHLPRVWRLFEAALQGAQMAPLRQWLDEVIPADQRIIPA</sequence>
<dbReference type="Pfam" id="PF01636">
    <property type="entry name" value="APH"/>
    <property type="match status" value="1"/>
</dbReference>
<dbReference type="EMBL" id="MLJW01000034">
    <property type="protein sequence ID" value="OIR08021.1"/>
    <property type="molecule type" value="Genomic_DNA"/>
</dbReference>